<dbReference type="AlphaFoldDB" id="A0A7S0GX36"/>
<accession>A0A7S0GX36</accession>
<name>A0A7S0GX36_9EUKA</name>
<organism evidence="1">
    <name type="scientific">Amorphochlora amoebiformis</name>
    <dbReference type="NCBI Taxonomy" id="1561963"/>
    <lineage>
        <taxon>Eukaryota</taxon>
        <taxon>Sar</taxon>
        <taxon>Rhizaria</taxon>
        <taxon>Cercozoa</taxon>
        <taxon>Chlorarachniophyceae</taxon>
        <taxon>Amorphochlora</taxon>
    </lineage>
</organism>
<gene>
    <name evidence="1" type="ORF">LAMO00422_LOCUS8252</name>
</gene>
<dbReference type="NCBIfam" id="NF008747">
    <property type="entry name" value="PRK11780.1"/>
    <property type="match status" value="1"/>
</dbReference>
<proteinExistence type="predicted"/>
<dbReference type="PANTHER" id="PTHR10224">
    <property type="entry name" value="ES1 PROTEIN HOMOLOG, MITOCHONDRIAL"/>
    <property type="match status" value="1"/>
</dbReference>
<dbReference type="PANTHER" id="PTHR10224:SF12">
    <property type="entry name" value="GLYOXALASE ELBB"/>
    <property type="match status" value="1"/>
</dbReference>
<dbReference type="Gene3D" id="3.40.50.880">
    <property type="match status" value="1"/>
</dbReference>
<evidence type="ECO:0000313" key="1">
    <source>
        <dbReference type="EMBL" id="CAD8445645.1"/>
    </source>
</evidence>
<reference evidence="1" key="1">
    <citation type="submission" date="2021-01" db="EMBL/GenBank/DDBJ databases">
        <authorList>
            <person name="Corre E."/>
            <person name="Pelletier E."/>
            <person name="Niang G."/>
            <person name="Scheremetjew M."/>
            <person name="Finn R."/>
            <person name="Kale V."/>
            <person name="Holt S."/>
            <person name="Cochrane G."/>
            <person name="Meng A."/>
            <person name="Brown T."/>
            <person name="Cohen L."/>
        </authorList>
    </citation>
    <scope>NUCLEOTIDE SEQUENCE</scope>
    <source>
        <strain evidence="1">CCMP2058</strain>
    </source>
</reference>
<sequence>MSRILSQGGLQRPIGRLGGITVSRHFSSDAKSKNFAVVLSGCGVYDGSEITEAVATLVHLSRHGCNVSSFAPYQKQMHTIDHTSGEEIKQDRNVMVESARITRGNIQTLDMLDADMFDGVIFPGGFGAAKNLSTFASMGMDCGIHPKVKTIIENFHKAKKPMGFCCISPILAAKALGKTTYGLELTVGEDVEVDENGNKWPHYAAAEAIENFGATHVVTDMDSAHVDKENLIVTSPAYMCEAAPHKVFDNVGIMIEETLKLLK</sequence>
<dbReference type="EMBL" id="HBEM01011816">
    <property type="protein sequence ID" value="CAD8445645.1"/>
    <property type="molecule type" value="Transcribed_RNA"/>
</dbReference>
<protein>
    <recommendedName>
        <fullName evidence="2">DJ-1/PfpI domain-containing protein</fullName>
    </recommendedName>
</protein>
<dbReference type="SUPFAM" id="SSF52317">
    <property type="entry name" value="Class I glutamine amidotransferase-like"/>
    <property type="match status" value="1"/>
</dbReference>
<dbReference type="InterPro" id="IPR029062">
    <property type="entry name" value="Class_I_gatase-like"/>
</dbReference>
<evidence type="ECO:0008006" key="2">
    <source>
        <dbReference type="Google" id="ProtNLM"/>
    </source>
</evidence>